<organism evidence="2 3">
    <name type="scientific">Sulfitobacter aestuarii</name>
    <dbReference type="NCBI Taxonomy" id="2161676"/>
    <lineage>
        <taxon>Bacteria</taxon>
        <taxon>Pseudomonadati</taxon>
        <taxon>Pseudomonadota</taxon>
        <taxon>Alphaproteobacteria</taxon>
        <taxon>Rhodobacterales</taxon>
        <taxon>Roseobacteraceae</taxon>
        <taxon>Sulfitobacter</taxon>
    </lineage>
</organism>
<name>A0ABW5TYI8_9RHOB</name>
<evidence type="ECO:0008006" key="4">
    <source>
        <dbReference type="Google" id="ProtNLM"/>
    </source>
</evidence>
<sequence>MRESLAYLIHALRMLVHEPATTLRVLQPALVLLGGASIAAATVAPDFLALSAQDPESLVLPTPGKMLTGLLLAVLALLGYALVAILWHRHVLLDGPEQLRPDGGIVLSYIWRAILVGLVQMAISIPVIFLISAFGASGMPVSLLGILAAVFFVWVALRLSVILPAAALGETMTIRQSWETTAPSALPLLWLALWLLVINSLISAGIALLVTPATPFGIALGTLAYLVEGLIFISVLTTLYGHLVQRRPLS</sequence>
<proteinExistence type="predicted"/>
<feature type="transmembrane region" description="Helical" evidence="1">
    <location>
        <begin position="21"/>
        <end position="44"/>
    </location>
</feature>
<accession>A0ABW5TYI8</accession>
<protein>
    <recommendedName>
        <fullName evidence="4">DUF4013 domain-containing protein</fullName>
    </recommendedName>
</protein>
<evidence type="ECO:0000313" key="2">
    <source>
        <dbReference type="EMBL" id="MFD2738514.1"/>
    </source>
</evidence>
<evidence type="ECO:0000256" key="1">
    <source>
        <dbReference type="SAM" id="Phobius"/>
    </source>
</evidence>
<keyword evidence="1" id="KW-0812">Transmembrane</keyword>
<comment type="caution">
    <text evidence="2">The sequence shown here is derived from an EMBL/GenBank/DDBJ whole genome shotgun (WGS) entry which is preliminary data.</text>
</comment>
<dbReference type="RefSeq" id="WP_386371312.1">
    <property type="nucleotide sequence ID" value="NZ_JBHUMP010000002.1"/>
</dbReference>
<feature type="transmembrane region" description="Helical" evidence="1">
    <location>
        <begin position="188"/>
        <end position="210"/>
    </location>
</feature>
<feature type="transmembrane region" description="Helical" evidence="1">
    <location>
        <begin position="143"/>
        <end position="168"/>
    </location>
</feature>
<feature type="transmembrane region" description="Helical" evidence="1">
    <location>
        <begin position="109"/>
        <end position="131"/>
    </location>
</feature>
<keyword evidence="1" id="KW-0472">Membrane</keyword>
<keyword evidence="1" id="KW-1133">Transmembrane helix</keyword>
<reference evidence="3" key="1">
    <citation type="journal article" date="2019" name="Int. J. Syst. Evol. Microbiol.">
        <title>The Global Catalogue of Microorganisms (GCM) 10K type strain sequencing project: providing services to taxonomists for standard genome sequencing and annotation.</title>
        <authorList>
            <consortium name="The Broad Institute Genomics Platform"/>
            <consortium name="The Broad Institute Genome Sequencing Center for Infectious Disease"/>
            <person name="Wu L."/>
            <person name="Ma J."/>
        </authorList>
    </citation>
    <scope>NUCLEOTIDE SEQUENCE [LARGE SCALE GENOMIC DNA]</scope>
    <source>
        <strain evidence="3">TISTR 2562</strain>
    </source>
</reference>
<evidence type="ECO:0000313" key="3">
    <source>
        <dbReference type="Proteomes" id="UP001597474"/>
    </source>
</evidence>
<dbReference type="Proteomes" id="UP001597474">
    <property type="component" value="Unassembled WGS sequence"/>
</dbReference>
<feature type="transmembrane region" description="Helical" evidence="1">
    <location>
        <begin position="216"/>
        <end position="240"/>
    </location>
</feature>
<feature type="transmembrane region" description="Helical" evidence="1">
    <location>
        <begin position="64"/>
        <end position="88"/>
    </location>
</feature>
<gene>
    <name evidence="2" type="ORF">ACFSUD_02930</name>
</gene>
<keyword evidence="3" id="KW-1185">Reference proteome</keyword>
<dbReference type="EMBL" id="JBHUMP010000002">
    <property type="protein sequence ID" value="MFD2738514.1"/>
    <property type="molecule type" value="Genomic_DNA"/>
</dbReference>